<evidence type="ECO:0000313" key="1">
    <source>
        <dbReference type="Proteomes" id="UP000515146"/>
    </source>
</evidence>
<reference evidence="2" key="1">
    <citation type="submission" date="2025-08" db="UniProtKB">
        <authorList>
            <consortium name="RefSeq"/>
        </authorList>
    </citation>
    <scope>IDENTIFICATION</scope>
    <source>
        <strain evidence="2">Airmid</strain>
    </source>
</reference>
<organism evidence="1 2">
    <name type="scientific">Dermatophagoides pteronyssinus</name>
    <name type="common">European house dust mite</name>
    <dbReference type="NCBI Taxonomy" id="6956"/>
    <lineage>
        <taxon>Eukaryota</taxon>
        <taxon>Metazoa</taxon>
        <taxon>Ecdysozoa</taxon>
        <taxon>Arthropoda</taxon>
        <taxon>Chelicerata</taxon>
        <taxon>Arachnida</taxon>
        <taxon>Acari</taxon>
        <taxon>Acariformes</taxon>
        <taxon>Sarcoptiformes</taxon>
        <taxon>Astigmata</taxon>
        <taxon>Psoroptidia</taxon>
        <taxon>Analgoidea</taxon>
        <taxon>Pyroglyphidae</taxon>
        <taxon>Dermatophagoidinae</taxon>
        <taxon>Dermatophagoides</taxon>
    </lineage>
</organism>
<dbReference type="RefSeq" id="XP_027195651.1">
    <property type="nucleotide sequence ID" value="XM_027339850.1"/>
</dbReference>
<keyword evidence="1" id="KW-1185">Reference proteome</keyword>
<evidence type="ECO:0000313" key="2">
    <source>
        <dbReference type="RefSeq" id="XP_027195651.1"/>
    </source>
</evidence>
<gene>
    <name evidence="2" type="primary">LOC113790215</name>
</gene>
<dbReference type="KEGG" id="dpte:113790215"/>
<sequence length="294" mass="33592">MSLAIASNLISPHSFKSNDVRCHFENKTIDSILENPYFNDDDDEKIEFETFSSSSSSVVDTVDDADVNSHNLHDDQHDNDYQFPLDNNDEDFKINNYNFDQHEGKQLSQSSASSKTSDTISTTLVSNVKHHYDHEQNVEHQKNKTQSVIAINDRRHQHKLSCSLSDQVELPSICHIQYNQEQEREESIIIGEKETNVDSCYFSGSDLSLSESSSKGIYLSLDDHQSSIKMSPSLPTPFVYGELTRRWHDAWLSDNSKDERNINSKETNLATVKHDDKDVTANYHFMTKYSGKIS</sequence>
<dbReference type="InParanoid" id="A0A6P6XS18"/>
<proteinExistence type="predicted"/>
<protein>
    <submittedName>
        <fullName evidence="2">Uncharacterized protein LOC113790215</fullName>
    </submittedName>
</protein>
<dbReference type="Proteomes" id="UP000515146">
    <property type="component" value="Unplaced"/>
</dbReference>
<dbReference type="AlphaFoldDB" id="A0A6P6XS18"/>
<accession>A0A6P6XS18</accession>
<name>A0A6P6XS18_DERPT</name>